<proteinExistence type="predicted"/>
<name>A0A834NHX5_VESVU</name>
<reference evidence="1" key="1">
    <citation type="journal article" date="2020" name="G3 (Bethesda)">
        <title>High-Quality Assemblies for Three Invasive Social Wasps from the &lt;i&gt;Vespula&lt;/i&gt; Genus.</title>
        <authorList>
            <person name="Harrop T.W.R."/>
            <person name="Guhlin J."/>
            <person name="McLaughlin G.M."/>
            <person name="Permina E."/>
            <person name="Stockwell P."/>
            <person name="Gilligan J."/>
            <person name="Le Lec M.F."/>
            <person name="Gruber M.A.M."/>
            <person name="Quinn O."/>
            <person name="Lovegrove M."/>
            <person name="Duncan E.J."/>
            <person name="Remnant E.J."/>
            <person name="Van Eeckhoven J."/>
            <person name="Graham B."/>
            <person name="Knapp R.A."/>
            <person name="Langford K.W."/>
            <person name="Kronenberg Z."/>
            <person name="Press M.O."/>
            <person name="Eacker S.M."/>
            <person name="Wilson-Rankin E.E."/>
            <person name="Purcell J."/>
            <person name="Lester P.J."/>
            <person name="Dearden P.K."/>
        </authorList>
    </citation>
    <scope>NUCLEOTIDE SEQUENCE</scope>
    <source>
        <strain evidence="1">Marl-1</strain>
    </source>
</reference>
<organism evidence="1 2">
    <name type="scientific">Vespula vulgaris</name>
    <name type="common">Yellow jacket</name>
    <name type="synonym">Wasp</name>
    <dbReference type="NCBI Taxonomy" id="7454"/>
    <lineage>
        <taxon>Eukaryota</taxon>
        <taxon>Metazoa</taxon>
        <taxon>Ecdysozoa</taxon>
        <taxon>Arthropoda</taxon>
        <taxon>Hexapoda</taxon>
        <taxon>Insecta</taxon>
        <taxon>Pterygota</taxon>
        <taxon>Neoptera</taxon>
        <taxon>Endopterygota</taxon>
        <taxon>Hymenoptera</taxon>
        <taxon>Apocrita</taxon>
        <taxon>Aculeata</taxon>
        <taxon>Vespoidea</taxon>
        <taxon>Vespidae</taxon>
        <taxon>Vespinae</taxon>
        <taxon>Vespula</taxon>
    </lineage>
</organism>
<accession>A0A834NHX5</accession>
<gene>
    <name evidence="1" type="ORF">HZH66_002615</name>
</gene>
<sequence>MPRRTWVTPNRVPESPFCSTPYCAGRRSVARHYAGRHFATRHDMELSSSSWVGTPLYGLLRTSSDFNVRRNTVTHVTALQRMSSGCNSRHNTSTQVMDWGLRIVLESLRKEQESKAGFGKFTIRPIYVNSLGWTGSIRRVDGFRKLRVLPICENSLDRASSVEDDIGKLTVRGICHKSIAKADTIRGDLGYLIKNSLNFNTCTNSGKEPTVVISVQQIINWQLVVIMILSESGTSYIIIKNEFLEDVVKVLEIEKRHSVPSRMNMTCNQSDDLMRDKYNFNTLPAQTVEDHERGKFIINMTDLWNKLEAKDIEQVEALNAFLNQHKELYH</sequence>
<dbReference type="Proteomes" id="UP000614350">
    <property type="component" value="Unassembled WGS sequence"/>
</dbReference>
<protein>
    <submittedName>
        <fullName evidence="1">Uncharacterized protein</fullName>
    </submittedName>
</protein>
<dbReference type="EMBL" id="JACSEA010000002">
    <property type="protein sequence ID" value="KAF7408078.1"/>
    <property type="molecule type" value="Genomic_DNA"/>
</dbReference>
<comment type="caution">
    <text evidence="1">The sequence shown here is derived from an EMBL/GenBank/DDBJ whole genome shotgun (WGS) entry which is preliminary data.</text>
</comment>
<evidence type="ECO:0000313" key="1">
    <source>
        <dbReference type="EMBL" id="KAF7408078.1"/>
    </source>
</evidence>
<evidence type="ECO:0000313" key="2">
    <source>
        <dbReference type="Proteomes" id="UP000614350"/>
    </source>
</evidence>
<keyword evidence="2" id="KW-1185">Reference proteome</keyword>
<dbReference type="AlphaFoldDB" id="A0A834NHX5"/>